<dbReference type="InterPro" id="IPR036514">
    <property type="entry name" value="SGNH_hydro_sf"/>
</dbReference>
<evidence type="ECO:0000313" key="4">
    <source>
        <dbReference type="Proteomes" id="UP001372338"/>
    </source>
</evidence>
<dbReference type="GO" id="GO:0005576">
    <property type="term" value="C:extracellular region"/>
    <property type="evidence" value="ECO:0007669"/>
    <property type="project" value="TreeGrafter"/>
</dbReference>
<dbReference type="SUPFAM" id="SSF52266">
    <property type="entry name" value="SGNH hydrolase"/>
    <property type="match status" value="1"/>
</dbReference>
<feature type="signal peptide" evidence="2">
    <location>
        <begin position="1"/>
        <end position="25"/>
    </location>
</feature>
<dbReference type="InterPro" id="IPR008265">
    <property type="entry name" value="Lipase_GDSL_AS"/>
</dbReference>
<organism evidence="3 4">
    <name type="scientific">Crotalaria pallida</name>
    <name type="common">Smooth rattlebox</name>
    <name type="synonym">Crotalaria striata</name>
    <dbReference type="NCBI Taxonomy" id="3830"/>
    <lineage>
        <taxon>Eukaryota</taxon>
        <taxon>Viridiplantae</taxon>
        <taxon>Streptophyta</taxon>
        <taxon>Embryophyta</taxon>
        <taxon>Tracheophyta</taxon>
        <taxon>Spermatophyta</taxon>
        <taxon>Magnoliopsida</taxon>
        <taxon>eudicotyledons</taxon>
        <taxon>Gunneridae</taxon>
        <taxon>Pentapetalae</taxon>
        <taxon>rosids</taxon>
        <taxon>fabids</taxon>
        <taxon>Fabales</taxon>
        <taxon>Fabaceae</taxon>
        <taxon>Papilionoideae</taxon>
        <taxon>50 kb inversion clade</taxon>
        <taxon>genistoids sensu lato</taxon>
        <taxon>core genistoids</taxon>
        <taxon>Crotalarieae</taxon>
        <taxon>Crotalaria</taxon>
    </lineage>
</organism>
<dbReference type="InterPro" id="IPR001087">
    <property type="entry name" value="GDSL"/>
</dbReference>
<evidence type="ECO:0000256" key="1">
    <source>
        <dbReference type="ARBA" id="ARBA00008668"/>
    </source>
</evidence>
<sequence>MDHLLFKRLMMVVLIVCANRVPMAANASYPALFAFGDSILDTGNNNFIATLSKCNYPPYGRDFYGGIPTGRFCDGKVPSDLIAEALGIKQTLPAFLSGNLSPQDLATGVCFASGGSGLDSVTSTLLQVLSLTQQLGMFRDYIGRLTAVVGQQKASYIVSNGLVLLSAGNNDIGITYSTGRRPMLFPAYASLLVGWTSNFLKDLYALGVRHVWVLSTLPLGCLPGARATVGGLLCNEFANGFAAQFNGMLQQLTNTIRTTSPGYDVEFVDVYTPLLGLARNPFGSGFINSANGCCGGAAVAFGELCTVLTGQCIIPSQYVFWDFAHPTQRAYEIIVSSIIKRHVLQKQNTSSLAPSIPRNLVSH</sequence>
<protein>
    <recommendedName>
        <fullName evidence="5">GDSL esterase/lipase</fullName>
    </recommendedName>
</protein>
<dbReference type="GO" id="GO:0016298">
    <property type="term" value="F:lipase activity"/>
    <property type="evidence" value="ECO:0007669"/>
    <property type="project" value="InterPro"/>
</dbReference>
<dbReference type="PANTHER" id="PTHR45642:SF52">
    <property type="entry name" value="GDSL-LIKE LIPASE_ACYLHYDROLASE"/>
    <property type="match status" value="1"/>
</dbReference>
<reference evidence="3 4" key="1">
    <citation type="submission" date="2024-01" db="EMBL/GenBank/DDBJ databases">
        <title>The genomes of 5 underutilized Papilionoideae crops provide insights into root nodulation and disease resistanc.</title>
        <authorList>
            <person name="Yuan L."/>
        </authorList>
    </citation>
    <scope>NUCLEOTIDE SEQUENCE [LARGE SCALE GENOMIC DNA]</scope>
    <source>
        <strain evidence="3">ZHUSHIDOU_FW_LH</strain>
        <tissue evidence="3">Leaf</tissue>
    </source>
</reference>
<proteinExistence type="inferred from homology"/>
<feature type="chain" id="PRO_5042886165" description="GDSL esterase/lipase" evidence="2">
    <location>
        <begin position="26"/>
        <end position="363"/>
    </location>
</feature>
<name>A0AAN9E4T0_CROPI</name>
<dbReference type="PROSITE" id="PS01098">
    <property type="entry name" value="LIPASE_GDSL_SER"/>
    <property type="match status" value="1"/>
</dbReference>
<dbReference type="InterPro" id="IPR050592">
    <property type="entry name" value="GDSL_lipolytic_enzyme"/>
</dbReference>
<dbReference type="Pfam" id="PF00657">
    <property type="entry name" value="Lipase_GDSL"/>
    <property type="match status" value="1"/>
</dbReference>
<keyword evidence="4" id="KW-1185">Reference proteome</keyword>
<dbReference type="AlphaFoldDB" id="A0AAN9E4T0"/>
<accession>A0AAN9E4T0</accession>
<dbReference type="InterPro" id="IPR035669">
    <property type="entry name" value="SGNH_plant_lipase-like"/>
</dbReference>
<dbReference type="Proteomes" id="UP001372338">
    <property type="component" value="Unassembled WGS sequence"/>
</dbReference>
<comment type="caution">
    <text evidence="3">The sequence shown here is derived from an EMBL/GenBank/DDBJ whole genome shotgun (WGS) entry which is preliminary data.</text>
</comment>
<dbReference type="CDD" id="cd01837">
    <property type="entry name" value="SGNH_plant_lipase_like"/>
    <property type="match status" value="1"/>
</dbReference>
<dbReference type="GO" id="GO:0006629">
    <property type="term" value="P:lipid metabolic process"/>
    <property type="evidence" value="ECO:0007669"/>
    <property type="project" value="InterPro"/>
</dbReference>
<evidence type="ECO:0000313" key="3">
    <source>
        <dbReference type="EMBL" id="KAK7243202.1"/>
    </source>
</evidence>
<dbReference type="PANTHER" id="PTHR45642">
    <property type="entry name" value="GDSL ESTERASE/LIPASE EXL3"/>
    <property type="match status" value="1"/>
</dbReference>
<dbReference type="EMBL" id="JAYWIO010000008">
    <property type="protein sequence ID" value="KAK7243202.1"/>
    <property type="molecule type" value="Genomic_DNA"/>
</dbReference>
<comment type="similarity">
    <text evidence="1">Belongs to the 'GDSL' lipolytic enzyme family.</text>
</comment>
<evidence type="ECO:0008006" key="5">
    <source>
        <dbReference type="Google" id="ProtNLM"/>
    </source>
</evidence>
<evidence type="ECO:0000256" key="2">
    <source>
        <dbReference type="SAM" id="SignalP"/>
    </source>
</evidence>
<keyword evidence="2" id="KW-0732">Signal</keyword>
<dbReference type="Gene3D" id="3.40.50.1110">
    <property type="entry name" value="SGNH hydrolase"/>
    <property type="match status" value="1"/>
</dbReference>
<gene>
    <name evidence="3" type="ORF">RIF29_37991</name>
</gene>